<reference evidence="6" key="1">
    <citation type="submission" date="2016-10" db="EMBL/GenBank/DDBJ databases">
        <title>Sequence of Gallionella enrichment culture.</title>
        <authorList>
            <person name="Poehlein A."/>
            <person name="Muehling M."/>
            <person name="Daniel R."/>
        </authorList>
    </citation>
    <scope>NUCLEOTIDE SEQUENCE</scope>
</reference>
<dbReference type="CDD" id="cd00685">
    <property type="entry name" value="Trans_IPPS_HT"/>
    <property type="match status" value="1"/>
</dbReference>
<sequence length="321" mass="36802">MHTFNQLVKIFAERFAIDHFPKHPSTLYEPGDYFLSLGGKRIRPVICLMGNELFDEINPDAYHVATAIELFHNFTLIHDDIMDAASLRRGMETVHKKYGSNTALLNGDVMLIRSYDYINKINVQYLQRILSLFNKTAREVCEGQQLDMDFEKQEHVLMDDYINMISLKTSVLLAASLEMGAILGAASEHNCRNIYEFGKNLGIAFQIQDDYLDAFGDPEKFGKEVGGDIRQNKKTFLMLHTLASASDQQKKELKELIETNPSDKVEKVLAIYKACNVDVWANQLKEKYYQKALHHLEEIAVLSARKKPLIELASFLIQRDY</sequence>
<evidence type="ECO:0000256" key="1">
    <source>
        <dbReference type="ARBA" id="ARBA00001946"/>
    </source>
</evidence>
<dbReference type="PANTHER" id="PTHR12001">
    <property type="entry name" value="GERANYLGERANYL PYROPHOSPHATE SYNTHASE"/>
    <property type="match status" value="1"/>
</dbReference>
<protein>
    <submittedName>
        <fullName evidence="6">(2E,6E)-farnesyl diphosphate synthase</fullName>
        <ecNumber evidence="6">2.5.1.10</ecNumber>
    </submittedName>
</protein>
<dbReference type="EC" id="2.5.1.10" evidence="6"/>
<dbReference type="InterPro" id="IPR033749">
    <property type="entry name" value="Polyprenyl_synt_CS"/>
</dbReference>
<comment type="caution">
    <text evidence="6">The sequence shown here is derived from an EMBL/GenBank/DDBJ whole genome shotgun (WGS) entry which is preliminary data.</text>
</comment>
<dbReference type="SFLD" id="SFLDG01017">
    <property type="entry name" value="Polyprenyl_Transferase_Like"/>
    <property type="match status" value="1"/>
</dbReference>
<dbReference type="PROSITE" id="PS00723">
    <property type="entry name" value="POLYPRENYL_SYNTHASE_1"/>
    <property type="match status" value="1"/>
</dbReference>
<dbReference type="Pfam" id="PF00348">
    <property type="entry name" value="polyprenyl_synt"/>
    <property type="match status" value="1"/>
</dbReference>
<dbReference type="InterPro" id="IPR000092">
    <property type="entry name" value="Polyprenyl_synt"/>
</dbReference>
<keyword evidence="4" id="KW-0479">Metal-binding</keyword>
<dbReference type="Gene3D" id="1.10.600.10">
    <property type="entry name" value="Farnesyl Diphosphate Synthase"/>
    <property type="match status" value="1"/>
</dbReference>
<dbReference type="EMBL" id="MLJW01000092">
    <property type="protein sequence ID" value="OIR00691.1"/>
    <property type="molecule type" value="Genomic_DNA"/>
</dbReference>
<name>A0A1J5RYC5_9ZZZZ</name>
<dbReference type="AlphaFoldDB" id="A0A1J5RYC5"/>
<evidence type="ECO:0000313" key="6">
    <source>
        <dbReference type="EMBL" id="OIR00691.1"/>
    </source>
</evidence>
<dbReference type="GO" id="GO:0004337">
    <property type="term" value="F:(2E,6E)-farnesyl diphosphate synthase activity"/>
    <property type="evidence" value="ECO:0007669"/>
    <property type="project" value="UniProtKB-EC"/>
</dbReference>
<dbReference type="SUPFAM" id="SSF48576">
    <property type="entry name" value="Terpenoid synthases"/>
    <property type="match status" value="1"/>
</dbReference>
<keyword evidence="3 6" id="KW-0808">Transferase</keyword>
<evidence type="ECO:0000256" key="4">
    <source>
        <dbReference type="ARBA" id="ARBA00022723"/>
    </source>
</evidence>
<accession>A0A1J5RYC5</accession>
<comment type="cofactor">
    <cofactor evidence="1">
        <name>Mg(2+)</name>
        <dbReference type="ChEBI" id="CHEBI:18420"/>
    </cofactor>
</comment>
<comment type="similarity">
    <text evidence="2">Belongs to the FPP/GGPP synthase family.</text>
</comment>
<keyword evidence="5" id="KW-0460">Magnesium</keyword>
<evidence type="ECO:0000256" key="5">
    <source>
        <dbReference type="ARBA" id="ARBA00022842"/>
    </source>
</evidence>
<dbReference type="GO" id="GO:0008299">
    <property type="term" value="P:isoprenoid biosynthetic process"/>
    <property type="evidence" value="ECO:0007669"/>
    <property type="project" value="InterPro"/>
</dbReference>
<dbReference type="PANTHER" id="PTHR12001:SF85">
    <property type="entry name" value="SHORT CHAIN ISOPRENYL DIPHOSPHATE SYNTHASE"/>
    <property type="match status" value="1"/>
</dbReference>
<dbReference type="PROSITE" id="PS00444">
    <property type="entry name" value="POLYPRENYL_SYNTHASE_2"/>
    <property type="match status" value="1"/>
</dbReference>
<dbReference type="SFLD" id="SFLDS00005">
    <property type="entry name" value="Isoprenoid_Synthase_Type_I"/>
    <property type="match status" value="1"/>
</dbReference>
<organism evidence="6">
    <name type="scientific">mine drainage metagenome</name>
    <dbReference type="NCBI Taxonomy" id="410659"/>
    <lineage>
        <taxon>unclassified sequences</taxon>
        <taxon>metagenomes</taxon>
        <taxon>ecological metagenomes</taxon>
    </lineage>
</organism>
<proteinExistence type="inferred from homology"/>
<evidence type="ECO:0000256" key="2">
    <source>
        <dbReference type="ARBA" id="ARBA00006706"/>
    </source>
</evidence>
<dbReference type="GO" id="GO:0046872">
    <property type="term" value="F:metal ion binding"/>
    <property type="evidence" value="ECO:0007669"/>
    <property type="project" value="UniProtKB-KW"/>
</dbReference>
<evidence type="ECO:0000256" key="3">
    <source>
        <dbReference type="ARBA" id="ARBA00022679"/>
    </source>
</evidence>
<gene>
    <name evidence="6" type="ORF">GALL_172160</name>
</gene>
<dbReference type="InterPro" id="IPR008949">
    <property type="entry name" value="Isoprenoid_synthase_dom_sf"/>
</dbReference>